<keyword evidence="4" id="KW-0788">Thiol protease</keyword>
<feature type="region of interest" description="Disordered" evidence="5">
    <location>
        <begin position="1"/>
        <end position="69"/>
    </location>
</feature>
<keyword evidence="3 7" id="KW-0378">Hydrolase</keyword>
<evidence type="ECO:0000256" key="4">
    <source>
        <dbReference type="ARBA" id="ARBA00022807"/>
    </source>
</evidence>
<feature type="compositionally biased region" description="Low complexity" evidence="5">
    <location>
        <begin position="102"/>
        <end position="112"/>
    </location>
</feature>
<evidence type="ECO:0000313" key="7">
    <source>
        <dbReference type="EMBL" id="MDQ0585113.1"/>
    </source>
</evidence>
<organism evidence="7 8">
    <name type="scientific">Streptomyces rishiriensis</name>
    <dbReference type="NCBI Taxonomy" id="68264"/>
    <lineage>
        <taxon>Bacteria</taxon>
        <taxon>Bacillati</taxon>
        <taxon>Actinomycetota</taxon>
        <taxon>Actinomycetes</taxon>
        <taxon>Kitasatosporales</taxon>
        <taxon>Streptomycetaceae</taxon>
        <taxon>Streptomyces</taxon>
    </lineage>
</organism>
<protein>
    <submittedName>
        <fullName evidence="7">Cell wall-associated NlpC family hydrolase</fullName>
        <ecNumber evidence="7">3.4.-.-</ecNumber>
    </submittedName>
</protein>
<feature type="region of interest" description="Disordered" evidence="5">
    <location>
        <begin position="85"/>
        <end position="196"/>
    </location>
</feature>
<dbReference type="Gene3D" id="3.90.1720.10">
    <property type="entry name" value="endopeptidase domain like (from Nostoc punctiforme)"/>
    <property type="match status" value="1"/>
</dbReference>
<feature type="compositionally biased region" description="Pro residues" evidence="5">
    <location>
        <begin position="213"/>
        <end position="225"/>
    </location>
</feature>
<dbReference type="SUPFAM" id="SSF54001">
    <property type="entry name" value="Cysteine proteinases"/>
    <property type="match status" value="1"/>
</dbReference>
<dbReference type="RefSeq" id="WP_307166832.1">
    <property type="nucleotide sequence ID" value="NZ_JAUSWV010000002.1"/>
</dbReference>
<feature type="compositionally biased region" description="Low complexity" evidence="5">
    <location>
        <begin position="153"/>
        <end position="178"/>
    </location>
</feature>
<dbReference type="InterPro" id="IPR051794">
    <property type="entry name" value="PG_Endopeptidase_C40"/>
</dbReference>
<keyword evidence="2" id="KW-0645">Protease</keyword>
<keyword evidence="8" id="KW-1185">Reference proteome</keyword>
<dbReference type="PANTHER" id="PTHR47359">
    <property type="entry name" value="PEPTIDOGLYCAN DL-ENDOPEPTIDASE CWLO"/>
    <property type="match status" value="1"/>
</dbReference>
<reference evidence="7 8" key="1">
    <citation type="submission" date="2023-07" db="EMBL/GenBank/DDBJ databases">
        <title>Comparative genomics of wheat-associated soil bacteria to identify genetic determinants of phenazine resistance.</title>
        <authorList>
            <person name="Mouncey N."/>
        </authorList>
    </citation>
    <scope>NUCLEOTIDE SEQUENCE [LARGE SCALE GENOMIC DNA]</scope>
    <source>
        <strain evidence="7 8">B2I6</strain>
    </source>
</reference>
<accession>A0ABU0P2F8</accession>
<dbReference type="InterPro" id="IPR038765">
    <property type="entry name" value="Papain-like_cys_pep_sf"/>
</dbReference>
<name>A0ABU0P2F8_STRRH</name>
<evidence type="ECO:0000259" key="6">
    <source>
        <dbReference type="PROSITE" id="PS51935"/>
    </source>
</evidence>
<feature type="region of interest" description="Disordered" evidence="5">
    <location>
        <begin position="213"/>
        <end position="244"/>
    </location>
</feature>
<dbReference type="EMBL" id="JAUSWV010000002">
    <property type="protein sequence ID" value="MDQ0585113.1"/>
    <property type="molecule type" value="Genomic_DNA"/>
</dbReference>
<sequence>MATDRSPRSPGSSTDEPSKAEVQQRVSSLYDRAESDTGAYNITRAQSSRSRGRVTSVANSGRGSTDPSLEAVAKQWFDVARGRVGPVTPAVLPADRRPARPAPTARPASAPERPTDRSVVREPEAATRRVPELTARAVAALPAAPEPRRQESRALLPAVPAQAPAPVPARAGTPAAAPTDRQSSLKNTKEQIGRKLSTARDVLARALAQPMPSLPAPALPAPSSPAPSLSTPSLSPSAQPTAVLPTIGTQPAESLPLQQPWDTAEQQAFRAEISAAWAGRSQVAAPGTVSPTGADGLLPTGEPNFAAPVSGFMTSDTAFSAPAPEYLAPELGYTTPPSGYPIPELGLPIPESGYTTPDVAAPVAPVPGYPAPELGFATAPSAYTTSELPLTVTASGFAATGLTPSAPLPGYQDSAADMLTAGAGHPASPGLAAPAAPLPPAAPPVVAPADLTVSATGTAYLGKADKALAFARAQIGRPCVWGATGPESYDCSSLTQAAWRTAGVTLPRSAIDQAKAFTRISLAELRPGDLVFFFDDLSHTGLCTGNGMMIHAPGPGTYIREEAILPFGEGALRGAVRPA</sequence>
<dbReference type="Pfam" id="PF00877">
    <property type="entry name" value="NLPC_P60"/>
    <property type="match status" value="1"/>
</dbReference>
<dbReference type="PROSITE" id="PS51935">
    <property type="entry name" value="NLPC_P60"/>
    <property type="match status" value="1"/>
</dbReference>
<comment type="caution">
    <text evidence="7">The sequence shown here is derived from an EMBL/GenBank/DDBJ whole genome shotgun (WGS) entry which is preliminary data.</text>
</comment>
<evidence type="ECO:0000256" key="1">
    <source>
        <dbReference type="ARBA" id="ARBA00007074"/>
    </source>
</evidence>
<dbReference type="EC" id="3.4.-.-" evidence="7"/>
<feature type="compositionally biased region" description="Polar residues" evidence="5">
    <location>
        <begin position="56"/>
        <end position="67"/>
    </location>
</feature>
<feature type="domain" description="NlpC/P60" evidence="6">
    <location>
        <begin position="461"/>
        <end position="579"/>
    </location>
</feature>
<feature type="compositionally biased region" description="Polar residues" evidence="5">
    <location>
        <begin position="38"/>
        <end position="49"/>
    </location>
</feature>
<evidence type="ECO:0000313" key="8">
    <source>
        <dbReference type="Proteomes" id="UP001230654"/>
    </source>
</evidence>
<proteinExistence type="inferred from homology"/>
<comment type="similarity">
    <text evidence="1">Belongs to the peptidase C40 family.</text>
</comment>
<dbReference type="GO" id="GO:0016787">
    <property type="term" value="F:hydrolase activity"/>
    <property type="evidence" value="ECO:0007669"/>
    <property type="project" value="UniProtKB-KW"/>
</dbReference>
<dbReference type="Proteomes" id="UP001230654">
    <property type="component" value="Unassembled WGS sequence"/>
</dbReference>
<dbReference type="InterPro" id="IPR000064">
    <property type="entry name" value="NLP_P60_dom"/>
</dbReference>
<evidence type="ECO:0000256" key="5">
    <source>
        <dbReference type="SAM" id="MobiDB-lite"/>
    </source>
</evidence>
<gene>
    <name evidence="7" type="ORF">QF030_007291</name>
</gene>
<evidence type="ECO:0000256" key="3">
    <source>
        <dbReference type="ARBA" id="ARBA00022801"/>
    </source>
</evidence>
<feature type="compositionally biased region" description="Low complexity" evidence="5">
    <location>
        <begin position="226"/>
        <end position="242"/>
    </location>
</feature>
<dbReference type="PANTHER" id="PTHR47359:SF3">
    <property type="entry name" value="NLP_P60 DOMAIN-CONTAINING PROTEIN-RELATED"/>
    <property type="match status" value="1"/>
</dbReference>
<feature type="compositionally biased region" description="Basic and acidic residues" evidence="5">
    <location>
        <begin position="113"/>
        <end position="131"/>
    </location>
</feature>
<evidence type="ECO:0000256" key="2">
    <source>
        <dbReference type="ARBA" id="ARBA00022670"/>
    </source>
</evidence>